<dbReference type="Pfam" id="PF00313">
    <property type="entry name" value="CSD"/>
    <property type="match status" value="1"/>
</dbReference>
<dbReference type="InterPro" id="IPR011129">
    <property type="entry name" value="CSD"/>
</dbReference>
<comment type="caution">
    <text evidence="2">The sequence shown here is derived from an EMBL/GenBank/DDBJ whole genome shotgun (WGS) entry which is preliminary data.</text>
</comment>
<dbReference type="InterPro" id="IPR002059">
    <property type="entry name" value="CSP_DNA-bd"/>
</dbReference>
<accession>A0ABX5FJK2</accession>
<evidence type="ECO:0000313" key="3">
    <source>
        <dbReference type="Proteomes" id="UP000241645"/>
    </source>
</evidence>
<evidence type="ECO:0000313" key="2">
    <source>
        <dbReference type="EMBL" id="PSK04094.1"/>
    </source>
</evidence>
<sequence>MLVKTWNQPDPFPWIASTGFTSPRHEPKSLSAIGNRCGKMHWYNDAKGFGFTECNVFVHSRNVVSGELRSGAKIKFDVAEGTKGPQATNVQVLR</sequence>
<dbReference type="SUPFAM" id="SSF50249">
    <property type="entry name" value="Nucleic acid-binding proteins"/>
    <property type="match status" value="1"/>
</dbReference>
<dbReference type="EMBL" id="PXZO01000063">
    <property type="protein sequence ID" value="PSK04094.1"/>
    <property type="molecule type" value="Genomic_DNA"/>
</dbReference>
<proteinExistence type="predicted"/>
<dbReference type="PROSITE" id="PS51857">
    <property type="entry name" value="CSD_2"/>
    <property type="match status" value="1"/>
</dbReference>
<dbReference type="InterPro" id="IPR012340">
    <property type="entry name" value="NA-bd_OB-fold"/>
</dbReference>
<organism evidence="2 3">
    <name type="scientific">Brevibacillus porteri</name>
    <dbReference type="NCBI Taxonomy" id="2126350"/>
    <lineage>
        <taxon>Bacteria</taxon>
        <taxon>Bacillati</taxon>
        <taxon>Bacillota</taxon>
        <taxon>Bacilli</taxon>
        <taxon>Bacillales</taxon>
        <taxon>Paenibacillaceae</taxon>
        <taxon>Brevibacillus</taxon>
    </lineage>
</organism>
<evidence type="ECO:0000259" key="1">
    <source>
        <dbReference type="PROSITE" id="PS51857"/>
    </source>
</evidence>
<dbReference type="SMART" id="SM00357">
    <property type="entry name" value="CSP"/>
    <property type="match status" value="1"/>
</dbReference>
<dbReference type="Proteomes" id="UP000241645">
    <property type="component" value="Unassembled WGS sequence"/>
</dbReference>
<feature type="domain" description="CSD" evidence="1">
    <location>
        <begin position="35"/>
        <end position="92"/>
    </location>
</feature>
<gene>
    <name evidence="2" type="ORF">C7R92_27325</name>
</gene>
<dbReference type="Gene3D" id="2.40.50.140">
    <property type="entry name" value="Nucleic acid-binding proteins"/>
    <property type="match status" value="1"/>
</dbReference>
<keyword evidence="3" id="KW-1185">Reference proteome</keyword>
<protein>
    <recommendedName>
        <fullName evidence="1">CSD domain-containing protein</fullName>
    </recommendedName>
</protein>
<name>A0ABX5FJK2_9BACL</name>
<reference evidence="2 3" key="1">
    <citation type="submission" date="2018-03" db="EMBL/GenBank/DDBJ databases">
        <title>Brevisbacillus phylogenomics.</title>
        <authorList>
            <person name="Dunlap C."/>
        </authorList>
    </citation>
    <scope>NUCLEOTIDE SEQUENCE [LARGE SCALE GENOMIC DNA]</scope>
    <source>
        <strain evidence="2 3">NRRL B-41110</strain>
    </source>
</reference>